<dbReference type="AlphaFoldDB" id="A0AAE0GE20"/>
<evidence type="ECO:0000313" key="5">
    <source>
        <dbReference type="Proteomes" id="UP001190700"/>
    </source>
</evidence>
<dbReference type="InterPro" id="IPR032675">
    <property type="entry name" value="LRR_dom_sf"/>
</dbReference>
<proteinExistence type="predicted"/>
<comment type="caution">
    <text evidence="4">The sequence shown here is derived from an EMBL/GenBank/DDBJ whole genome shotgun (WGS) entry which is preliminary data.</text>
</comment>
<keyword evidence="3" id="KW-0206">Cytoskeleton</keyword>
<dbReference type="SUPFAM" id="SSF52047">
    <property type="entry name" value="RNI-like"/>
    <property type="match status" value="1"/>
</dbReference>
<accession>A0AAE0GE20</accession>
<comment type="subcellular location">
    <subcellularLocation>
        <location evidence="1">Cytoplasm</location>
        <location evidence="1">Cytoskeleton</location>
        <location evidence="1">Cilium axoneme</location>
    </subcellularLocation>
</comment>
<name>A0AAE0GE20_9CHLO</name>
<dbReference type="Proteomes" id="UP001190700">
    <property type="component" value="Unassembled WGS sequence"/>
</dbReference>
<dbReference type="EMBL" id="LGRX02006523">
    <property type="protein sequence ID" value="KAK3276494.1"/>
    <property type="molecule type" value="Genomic_DNA"/>
</dbReference>
<dbReference type="GO" id="GO:0005930">
    <property type="term" value="C:axoneme"/>
    <property type="evidence" value="ECO:0007669"/>
    <property type="project" value="UniProtKB-SubCell"/>
</dbReference>
<organism evidence="4 5">
    <name type="scientific">Cymbomonas tetramitiformis</name>
    <dbReference type="NCBI Taxonomy" id="36881"/>
    <lineage>
        <taxon>Eukaryota</taxon>
        <taxon>Viridiplantae</taxon>
        <taxon>Chlorophyta</taxon>
        <taxon>Pyramimonadophyceae</taxon>
        <taxon>Pyramimonadales</taxon>
        <taxon>Pyramimonadaceae</taxon>
        <taxon>Cymbomonas</taxon>
    </lineage>
</organism>
<gene>
    <name evidence="4" type="ORF">CYMTET_15433</name>
</gene>
<evidence type="ECO:0000313" key="4">
    <source>
        <dbReference type="EMBL" id="KAK3276494.1"/>
    </source>
</evidence>
<protein>
    <submittedName>
        <fullName evidence="4">Uncharacterized protein</fullName>
    </submittedName>
</protein>
<keyword evidence="5" id="KW-1185">Reference proteome</keyword>
<evidence type="ECO:0000256" key="2">
    <source>
        <dbReference type="ARBA" id="ARBA00022490"/>
    </source>
</evidence>
<evidence type="ECO:0000256" key="3">
    <source>
        <dbReference type="ARBA" id="ARBA00023212"/>
    </source>
</evidence>
<dbReference type="Gene3D" id="3.80.10.10">
    <property type="entry name" value="Ribonuclease Inhibitor"/>
    <property type="match status" value="2"/>
</dbReference>
<evidence type="ECO:0000256" key="1">
    <source>
        <dbReference type="ARBA" id="ARBA00004430"/>
    </source>
</evidence>
<reference evidence="4 5" key="1">
    <citation type="journal article" date="2015" name="Genome Biol. Evol.">
        <title>Comparative Genomics of a Bacterivorous Green Alga Reveals Evolutionary Causalities and Consequences of Phago-Mixotrophic Mode of Nutrition.</title>
        <authorList>
            <person name="Burns J.A."/>
            <person name="Paasch A."/>
            <person name="Narechania A."/>
            <person name="Kim E."/>
        </authorList>
    </citation>
    <scope>NUCLEOTIDE SEQUENCE [LARGE SCALE GENOMIC DNA]</scope>
    <source>
        <strain evidence="4 5">PLY_AMNH</strain>
    </source>
</reference>
<keyword evidence="2" id="KW-0963">Cytoplasm</keyword>
<dbReference type="InterPro" id="IPR052410">
    <property type="entry name" value="DRC5"/>
</dbReference>
<dbReference type="PANTHER" id="PTHR24107">
    <property type="entry name" value="YNEIN REGULATORY COMPLEX SUBUNIT 5"/>
    <property type="match status" value="1"/>
</dbReference>
<sequence length="325" mass="35191">MAFPARLIGWTAAHLGAAEGKDPPRSAASSAAPESLIAIVTGVLIDNGTLLSLNISDNPLCGVYKEVGADRITGIYNPEGLKGLAEAVTINMTLTRLNMCNVITGGAESTALADAVLKNETMARYSGIPLHDLRANRLGVLQLRNKSVGQTGCIIIARALRWKGCQLHSIDLSNNNLISNICPNCGKAQGCHYGGRCFTDKTKEDRWKIDCTSMDLLCEALTNNTSLTSLKLDENKLGRGEFHNEHVPLLQQLTDAIATNKSVTLLSVQNNDIAFEGAKVMGSLLLKPGMAVDKHVEKQWRDADTVKRMLTERSFLNTALRLPRL</sequence>
<dbReference type="PANTHER" id="PTHR24107:SF2">
    <property type="entry name" value="NLR FAMILY CARD DOMAIN CONTAINING 3"/>
    <property type="match status" value="1"/>
</dbReference>